<feature type="binding site" evidence="17">
    <location>
        <position position="395"/>
    </location>
    <ligand>
        <name>Zn(2+)</name>
        <dbReference type="ChEBI" id="CHEBI:29105"/>
        <note>catalytic</note>
    </ligand>
</feature>
<evidence type="ECO:0000256" key="5">
    <source>
        <dbReference type="ARBA" id="ARBA00022622"/>
    </source>
</evidence>
<dbReference type="GO" id="GO:0006508">
    <property type="term" value="P:proteolysis"/>
    <property type="evidence" value="ECO:0007669"/>
    <property type="project" value="UniProtKB-KW"/>
</dbReference>
<dbReference type="PANTHER" id="PTHR11533">
    <property type="entry name" value="PROTEASE M1 ZINC METALLOPROTEASE"/>
    <property type="match status" value="1"/>
</dbReference>
<dbReference type="SUPFAM" id="SSF55486">
    <property type="entry name" value="Metalloproteases ('zincins'), catalytic domain"/>
    <property type="match status" value="1"/>
</dbReference>
<organism evidence="24 25">
    <name type="scientific">Strigamia maritima</name>
    <name type="common">European centipede</name>
    <name type="synonym">Geophilus maritimus</name>
    <dbReference type="NCBI Taxonomy" id="126957"/>
    <lineage>
        <taxon>Eukaryota</taxon>
        <taxon>Metazoa</taxon>
        <taxon>Ecdysozoa</taxon>
        <taxon>Arthropoda</taxon>
        <taxon>Myriapoda</taxon>
        <taxon>Chilopoda</taxon>
        <taxon>Pleurostigmophora</taxon>
        <taxon>Geophilomorpha</taxon>
        <taxon>Linotaeniidae</taxon>
        <taxon>Strigamia</taxon>
    </lineage>
</organism>
<keyword evidence="5" id="KW-0336">GPI-anchor</keyword>
<feature type="signal peptide" evidence="20">
    <location>
        <begin position="1"/>
        <end position="29"/>
    </location>
</feature>
<evidence type="ECO:0000256" key="19">
    <source>
        <dbReference type="RuleBase" id="RU364040"/>
    </source>
</evidence>
<keyword evidence="15" id="KW-0325">Glycoprotein</keyword>
<feature type="domain" description="ERAP1-like C-terminal" evidence="22">
    <location>
        <begin position="615"/>
        <end position="863"/>
    </location>
</feature>
<comment type="subcellular location">
    <subcellularLocation>
        <location evidence="2">Cell membrane</location>
        <topology evidence="2">Lipid-anchor</topology>
        <topology evidence="2">GPI-anchor</topology>
    </subcellularLocation>
    <subcellularLocation>
        <location evidence="1">Membrane</location>
        <topology evidence="1">Single-pass membrane protein</topology>
    </subcellularLocation>
</comment>
<evidence type="ECO:0000256" key="6">
    <source>
        <dbReference type="ARBA" id="ARBA00022670"/>
    </source>
</evidence>
<dbReference type="PRINTS" id="PR00756">
    <property type="entry name" value="ALADIPTASE"/>
</dbReference>
<accession>T1IVB3</accession>
<name>T1IVB3_STRMM</name>
<keyword evidence="6 19" id="KW-0645">Protease</keyword>
<dbReference type="PhylomeDB" id="T1IVB3"/>
<dbReference type="Pfam" id="PF11838">
    <property type="entry name" value="ERAP1_C"/>
    <property type="match status" value="1"/>
</dbReference>
<reference evidence="25" key="1">
    <citation type="submission" date="2011-05" db="EMBL/GenBank/DDBJ databases">
        <authorList>
            <person name="Richards S.R."/>
            <person name="Qu J."/>
            <person name="Jiang H."/>
            <person name="Jhangiani S.N."/>
            <person name="Agravi P."/>
            <person name="Goodspeed R."/>
            <person name="Gross S."/>
            <person name="Mandapat C."/>
            <person name="Jackson L."/>
            <person name="Mathew T."/>
            <person name="Pu L."/>
            <person name="Thornton R."/>
            <person name="Saada N."/>
            <person name="Wilczek-Boney K.B."/>
            <person name="Lee S."/>
            <person name="Kovar C."/>
            <person name="Wu Y."/>
            <person name="Scherer S.E."/>
            <person name="Worley K.C."/>
            <person name="Muzny D.M."/>
            <person name="Gibbs R."/>
        </authorList>
    </citation>
    <scope>NUCLEOTIDE SEQUENCE</scope>
    <source>
        <strain evidence="25">Brora</strain>
    </source>
</reference>
<feature type="domain" description="Peptidase M1 membrane alanine aminopeptidase" evidence="21">
    <location>
        <begin position="300"/>
        <end position="528"/>
    </location>
</feature>
<feature type="binding site" evidence="17">
    <location>
        <position position="376"/>
    </location>
    <ligand>
        <name>Zn(2+)</name>
        <dbReference type="ChEBI" id="CHEBI:29105"/>
        <note>catalytic</note>
    </ligand>
</feature>
<dbReference type="InterPro" id="IPR001930">
    <property type="entry name" value="Peptidase_M1"/>
</dbReference>
<evidence type="ECO:0000256" key="12">
    <source>
        <dbReference type="ARBA" id="ARBA00022989"/>
    </source>
</evidence>
<dbReference type="GO" id="GO:0005615">
    <property type="term" value="C:extracellular space"/>
    <property type="evidence" value="ECO:0007669"/>
    <property type="project" value="TreeGrafter"/>
</dbReference>
<keyword evidence="10 19" id="KW-0378">Hydrolase</keyword>
<sequence length="916" mass="106040">MASIHITVLLHLAFVCVWMYPACPRLTKGYNFRSERSVSKARLPSSIAPIHYTLEIQPFPNNDTFQGMVSIILHAEAPSSNITLHSMHLKIQETQLQLPMNSNEHLAVPNVKRLSHDDESQQLILELDQGLNAGIDYELKMRFSGQLSSDFQGLYKAIYKDSNGTERFEDEVKCIEVRCFIYCKGVTSNFQYCRYILFTQLEATYARRVFPCFDEPAKKATFSLTVVRPINMTSLSNTRRISSMERGSEWIADSYETSLKMSTYLLAVVICEYEYMEDSSSSGAIIRVWTQPDLLSQSKYSLKIAPPLLNYFEEFFNFSYSPPKLDLVQIPDFQLSGMENWGLITLHDNTILYDSIRSPVKDQQFLALIISHEISHQWFGNLVTMKWWNDLWLKEGFANYMMYLGVEAVEPTWKIIDQFSTTTLHRAMEMDSWNGTHPVSLSSSSSVDDIDTIASQYDDISYSKGASLIRMMDHVLSREIFQVGIQSYLQNMQYSTATVDDLWNYLNIAAKNCSDLNDTDIKVVMDSWTLQNGYPVVTLTRNYNLQSANLTQMRFSLNKEMQNDGTQWHIPITFTTGDAQNFNDSFARKWLKPKNSRRTLNYSVTIDGMPSPEVWIIVNVQRTGFYRVNYDTYNWNLLIQQLKSDFKQIYVVNRAQLLDDILNLARAGYQNYHLALSASKYLKKETEYLPWHLAFVATDYIDSMLRYTHLHAKWKNYMQDLLKNIYTKLTFFEYNEDHHSRKLLRTDVIKQACYYEEKDCIDNAVKVFNLWMESNGTAAIAGNIIETTVCATVRYGLIHQWEFAWQQFLTSNQTPQKNAILKGLGCTRDPWLLTRLLNRCLNGKYGITSHMARALIFNVGQYNSLSQYLKSFINQDEKPGVAARSYTLAIERVEANMQWLKTNLEPIGMWLNKNIL</sequence>
<dbReference type="SUPFAM" id="SSF63737">
    <property type="entry name" value="Leukotriene A4 hydrolase N-terminal domain"/>
    <property type="match status" value="1"/>
</dbReference>
<dbReference type="AlphaFoldDB" id="T1IVB3"/>
<feature type="domain" description="Aminopeptidase N-like N-terminal" evidence="23">
    <location>
        <begin position="49"/>
        <end position="166"/>
    </location>
</feature>
<evidence type="ECO:0000313" key="25">
    <source>
        <dbReference type="Proteomes" id="UP000014500"/>
    </source>
</evidence>
<comment type="similarity">
    <text evidence="3 19">Belongs to the peptidase M1 family.</text>
</comment>
<evidence type="ECO:0000256" key="17">
    <source>
        <dbReference type="PIRSR" id="PIRSR634016-3"/>
    </source>
</evidence>
<dbReference type="GO" id="GO:0008270">
    <property type="term" value="F:zinc ion binding"/>
    <property type="evidence" value="ECO:0007669"/>
    <property type="project" value="UniProtKB-UniRule"/>
</dbReference>
<keyword evidence="9 20" id="KW-0732">Signal</keyword>
<protein>
    <recommendedName>
        <fullName evidence="19">Aminopeptidase</fullName>
        <ecNumber evidence="19">3.4.11.-</ecNumber>
    </recommendedName>
</protein>
<evidence type="ECO:0000256" key="11">
    <source>
        <dbReference type="ARBA" id="ARBA00022833"/>
    </source>
</evidence>
<feature type="site" description="Transition state stabilizer" evidence="18">
    <location>
        <position position="462"/>
    </location>
</feature>
<feature type="chain" id="PRO_5004589970" description="Aminopeptidase" evidence="20">
    <location>
        <begin position="30"/>
        <end position="916"/>
    </location>
</feature>
<evidence type="ECO:0000256" key="9">
    <source>
        <dbReference type="ARBA" id="ARBA00022729"/>
    </source>
</evidence>
<dbReference type="Proteomes" id="UP000014500">
    <property type="component" value="Unassembled WGS sequence"/>
</dbReference>
<dbReference type="PANTHER" id="PTHR11533:SF294">
    <property type="entry name" value="THYROTROPIN-RELEASING HORMONE-DEGRADING ECTOENZYME"/>
    <property type="match status" value="1"/>
</dbReference>
<evidence type="ECO:0000256" key="10">
    <source>
        <dbReference type="ARBA" id="ARBA00022801"/>
    </source>
</evidence>
<proteinExistence type="inferred from homology"/>
<dbReference type="STRING" id="126957.T1IVB3"/>
<dbReference type="GO" id="GO:0005886">
    <property type="term" value="C:plasma membrane"/>
    <property type="evidence" value="ECO:0007669"/>
    <property type="project" value="UniProtKB-SubCell"/>
</dbReference>
<dbReference type="OMA" id="VICEYEY"/>
<dbReference type="FunFam" id="2.60.40.1910:FF:000008">
    <property type="entry name" value="Aminopeptidase"/>
    <property type="match status" value="1"/>
</dbReference>
<keyword evidence="8 17" id="KW-0479">Metal-binding</keyword>
<dbReference type="HOGENOM" id="CLU_003705_2_0_1"/>
<dbReference type="InterPro" id="IPR042097">
    <property type="entry name" value="Aminopeptidase_N-like_N_sf"/>
</dbReference>
<feature type="binding site" evidence="17">
    <location>
        <position position="372"/>
    </location>
    <ligand>
        <name>Zn(2+)</name>
        <dbReference type="ChEBI" id="CHEBI:29105"/>
        <note>catalytic</note>
    </ligand>
</feature>
<dbReference type="EMBL" id="JH431580">
    <property type="status" value="NOT_ANNOTATED_CDS"/>
    <property type="molecule type" value="Genomic_DNA"/>
</dbReference>
<evidence type="ECO:0000256" key="14">
    <source>
        <dbReference type="ARBA" id="ARBA00023136"/>
    </source>
</evidence>
<dbReference type="Pfam" id="PF17900">
    <property type="entry name" value="Peptidase_M1_N"/>
    <property type="match status" value="2"/>
</dbReference>
<dbReference type="InterPro" id="IPR014782">
    <property type="entry name" value="Peptidase_M1_dom"/>
</dbReference>
<evidence type="ECO:0000256" key="1">
    <source>
        <dbReference type="ARBA" id="ARBA00004167"/>
    </source>
</evidence>
<dbReference type="GO" id="GO:0042277">
    <property type="term" value="F:peptide binding"/>
    <property type="evidence" value="ECO:0007669"/>
    <property type="project" value="TreeGrafter"/>
</dbReference>
<dbReference type="InterPro" id="IPR027268">
    <property type="entry name" value="Peptidase_M4/M1_CTD_sf"/>
</dbReference>
<keyword evidence="4" id="KW-1003">Cell membrane</keyword>
<evidence type="ECO:0000256" key="13">
    <source>
        <dbReference type="ARBA" id="ARBA00023049"/>
    </source>
</evidence>
<dbReference type="CDD" id="cd09601">
    <property type="entry name" value="M1_APN-Q_like"/>
    <property type="match status" value="1"/>
</dbReference>
<keyword evidence="7" id="KW-0812">Transmembrane</keyword>
<feature type="active site" description="Proton acceptor" evidence="16">
    <location>
        <position position="373"/>
    </location>
</feature>
<dbReference type="GO" id="GO:0098552">
    <property type="term" value="C:side of membrane"/>
    <property type="evidence" value="ECO:0007669"/>
    <property type="project" value="UniProtKB-KW"/>
</dbReference>
<feature type="domain" description="Aminopeptidase N-like N-terminal" evidence="23">
    <location>
        <begin position="194"/>
        <end position="265"/>
    </location>
</feature>
<evidence type="ECO:0000256" key="4">
    <source>
        <dbReference type="ARBA" id="ARBA00022475"/>
    </source>
</evidence>
<dbReference type="GO" id="GO:0005737">
    <property type="term" value="C:cytoplasm"/>
    <property type="evidence" value="ECO:0007669"/>
    <property type="project" value="TreeGrafter"/>
</dbReference>
<keyword evidence="14" id="KW-0472">Membrane</keyword>
<evidence type="ECO:0000256" key="20">
    <source>
        <dbReference type="SAM" id="SignalP"/>
    </source>
</evidence>
<dbReference type="Gene3D" id="1.25.50.20">
    <property type="match status" value="1"/>
</dbReference>
<keyword evidence="25" id="KW-1185">Reference proteome</keyword>
<dbReference type="EC" id="3.4.11.-" evidence="19"/>
<dbReference type="InterPro" id="IPR024571">
    <property type="entry name" value="ERAP1-like_C_dom"/>
</dbReference>
<comment type="cofactor">
    <cofactor evidence="17 19">
        <name>Zn(2+)</name>
        <dbReference type="ChEBI" id="CHEBI:29105"/>
    </cofactor>
    <text evidence="17 19">Binds 1 zinc ion per subunit.</text>
</comment>
<keyword evidence="19" id="KW-0031">Aminopeptidase</keyword>
<dbReference type="Gene3D" id="2.60.40.1730">
    <property type="entry name" value="tricorn interacting facor f3 domain"/>
    <property type="match status" value="1"/>
</dbReference>
<keyword evidence="12" id="KW-1133">Transmembrane helix</keyword>
<dbReference type="EnsemblMetazoa" id="SMAR005107-RA">
    <property type="protein sequence ID" value="SMAR005107-PA"/>
    <property type="gene ID" value="SMAR005107"/>
</dbReference>
<evidence type="ECO:0000256" key="8">
    <source>
        <dbReference type="ARBA" id="ARBA00022723"/>
    </source>
</evidence>
<evidence type="ECO:0000259" key="21">
    <source>
        <dbReference type="Pfam" id="PF01433"/>
    </source>
</evidence>
<evidence type="ECO:0000256" key="18">
    <source>
        <dbReference type="PIRSR" id="PIRSR634016-4"/>
    </source>
</evidence>
<evidence type="ECO:0000313" key="24">
    <source>
        <dbReference type="EnsemblMetazoa" id="SMAR005107-PA"/>
    </source>
</evidence>
<evidence type="ECO:0000256" key="7">
    <source>
        <dbReference type="ARBA" id="ARBA00022692"/>
    </source>
</evidence>
<evidence type="ECO:0000256" key="2">
    <source>
        <dbReference type="ARBA" id="ARBA00004609"/>
    </source>
</evidence>
<dbReference type="InterPro" id="IPR050344">
    <property type="entry name" value="Peptidase_M1_aminopeptidases"/>
</dbReference>
<keyword evidence="5" id="KW-0449">Lipoprotein</keyword>
<evidence type="ECO:0000259" key="22">
    <source>
        <dbReference type="Pfam" id="PF11838"/>
    </source>
</evidence>
<evidence type="ECO:0000256" key="16">
    <source>
        <dbReference type="PIRSR" id="PIRSR634016-1"/>
    </source>
</evidence>
<dbReference type="Pfam" id="PF01433">
    <property type="entry name" value="Peptidase_M1"/>
    <property type="match status" value="1"/>
</dbReference>
<keyword evidence="13 19" id="KW-0482">Metalloprotease</keyword>
<dbReference type="InterPro" id="IPR045357">
    <property type="entry name" value="Aminopeptidase_N-like_N"/>
</dbReference>
<keyword evidence="11 17" id="KW-0862">Zinc</keyword>
<dbReference type="FunFam" id="1.10.390.10:FF:000016">
    <property type="entry name" value="Glutamyl aminopeptidase"/>
    <property type="match status" value="1"/>
</dbReference>
<dbReference type="InterPro" id="IPR034016">
    <property type="entry name" value="M1_APN-typ"/>
</dbReference>
<evidence type="ECO:0000259" key="23">
    <source>
        <dbReference type="Pfam" id="PF17900"/>
    </source>
</evidence>
<dbReference type="Gene3D" id="1.10.390.10">
    <property type="entry name" value="Neutral Protease Domain 2"/>
    <property type="match status" value="1"/>
</dbReference>
<evidence type="ECO:0000256" key="15">
    <source>
        <dbReference type="ARBA" id="ARBA00023180"/>
    </source>
</evidence>
<reference evidence="24" key="2">
    <citation type="submission" date="2015-02" db="UniProtKB">
        <authorList>
            <consortium name="EnsemblMetazoa"/>
        </authorList>
    </citation>
    <scope>IDENTIFICATION</scope>
</reference>
<dbReference type="GO" id="GO:0070006">
    <property type="term" value="F:metalloaminopeptidase activity"/>
    <property type="evidence" value="ECO:0007669"/>
    <property type="project" value="TreeGrafter"/>
</dbReference>
<dbReference type="GO" id="GO:0043171">
    <property type="term" value="P:peptide catabolic process"/>
    <property type="evidence" value="ECO:0007669"/>
    <property type="project" value="TreeGrafter"/>
</dbReference>
<dbReference type="eggNOG" id="KOG1046">
    <property type="taxonomic scope" value="Eukaryota"/>
</dbReference>
<evidence type="ECO:0000256" key="3">
    <source>
        <dbReference type="ARBA" id="ARBA00010136"/>
    </source>
</evidence>
<dbReference type="Gene3D" id="2.60.40.1910">
    <property type="match status" value="1"/>
</dbReference>